<dbReference type="PANTHER" id="PTHR31836:SF28">
    <property type="entry name" value="SRCR DOMAIN-CONTAINING PROTEIN-RELATED"/>
    <property type="match status" value="1"/>
</dbReference>
<keyword evidence="1" id="KW-0732">Signal</keyword>
<keyword evidence="4" id="KW-1185">Reference proteome</keyword>
<evidence type="ECO:0000313" key="3">
    <source>
        <dbReference type="EMBL" id="KAF6235210.1"/>
    </source>
</evidence>
<dbReference type="AlphaFoldDB" id="A0A8H6FUX5"/>
<reference evidence="3 4" key="1">
    <citation type="journal article" date="2020" name="Genomics">
        <title>Complete, high-quality genomes from long-read metagenomic sequencing of two wolf lichen thalli reveals enigmatic genome architecture.</title>
        <authorList>
            <person name="McKenzie S.K."/>
            <person name="Walston R.F."/>
            <person name="Allen J.L."/>
        </authorList>
    </citation>
    <scope>NUCLEOTIDE SEQUENCE [LARGE SCALE GENOMIC DNA]</scope>
    <source>
        <strain evidence="3">WasteWater2</strain>
    </source>
</reference>
<keyword evidence="2" id="KW-1133">Transmembrane helix</keyword>
<proteinExistence type="predicted"/>
<organism evidence="3 4">
    <name type="scientific">Letharia columbiana</name>
    <dbReference type="NCBI Taxonomy" id="112416"/>
    <lineage>
        <taxon>Eukaryota</taxon>
        <taxon>Fungi</taxon>
        <taxon>Dikarya</taxon>
        <taxon>Ascomycota</taxon>
        <taxon>Pezizomycotina</taxon>
        <taxon>Lecanoromycetes</taxon>
        <taxon>OSLEUM clade</taxon>
        <taxon>Lecanoromycetidae</taxon>
        <taxon>Lecanorales</taxon>
        <taxon>Lecanorineae</taxon>
        <taxon>Parmeliaceae</taxon>
        <taxon>Letharia</taxon>
    </lineage>
</organism>
<dbReference type="InterPro" id="IPR051477">
    <property type="entry name" value="Expansin_CellWall"/>
</dbReference>
<dbReference type="Gene3D" id="2.40.40.10">
    <property type="entry name" value="RlpA-like domain"/>
    <property type="match status" value="1"/>
</dbReference>
<dbReference type="InterPro" id="IPR036908">
    <property type="entry name" value="RlpA-like_sf"/>
</dbReference>
<dbReference type="PANTHER" id="PTHR31836">
    <property type="match status" value="1"/>
</dbReference>
<name>A0A8H6FUX5_9LECA</name>
<keyword evidence="2" id="KW-0812">Transmembrane</keyword>
<dbReference type="SUPFAM" id="SSF50685">
    <property type="entry name" value="Barwin-like endoglucanases"/>
    <property type="match status" value="1"/>
</dbReference>
<dbReference type="CDD" id="cd22191">
    <property type="entry name" value="DPBB_RlpA_EXP_N-like"/>
    <property type="match status" value="1"/>
</dbReference>
<evidence type="ECO:0000313" key="4">
    <source>
        <dbReference type="Proteomes" id="UP000578531"/>
    </source>
</evidence>
<accession>A0A8H6FUX5</accession>
<protein>
    <recommendedName>
        <fullName evidence="5">RlpA-like protein double-psi beta-barrel domain-containing protein</fullName>
    </recommendedName>
</protein>
<sequence length="238" mass="25739">MKREADADALYEIIKTVSIVALVLGQPETLGWIGATDTLKFHLPEWETTARHRGEKQVQIGKKSGVKERVSLVFDRVMPGHRKYFGFSRKIAYIAIFVGLLILLAVILGLAIGLSKKSSNHQNLPLGSQTYTGDLTYYGPGLGACGITSSDTDHIVSISHFTFDAVSKGSNPNANPLCGHKLRAVRNGNSIDLTVVDRCVGCQPTDVDVSPGAFKQLADPSLGRVEVTWAWLPPVPAT</sequence>
<keyword evidence="2" id="KW-0472">Membrane</keyword>
<dbReference type="RefSeq" id="XP_037164581.1">
    <property type="nucleotide sequence ID" value="XM_037308315.1"/>
</dbReference>
<evidence type="ECO:0008006" key="5">
    <source>
        <dbReference type="Google" id="ProtNLM"/>
    </source>
</evidence>
<evidence type="ECO:0000256" key="2">
    <source>
        <dbReference type="SAM" id="Phobius"/>
    </source>
</evidence>
<dbReference type="EMBL" id="JACCJC010000025">
    <property type="protein sequence ID" value="KAF6235210.1"/>
    <property type="molecule type" value="Genomic_DNA"/>
</dbReference>
<dbReference type="GeneID" id="59288065"/>
<dbReference type="Proteomes" id="UP000578531">
    <property type="component" value="Unassembled WGS sequence"/>
</dbReference>
<dbReference type="OrthoDB" id="623670at2759"/>
<gene>
    <name evidence="3" type="ORF">HO173_006404</name>
</gene>
<evidence type="ECO:0000256" key="1">
    <source>
        <dbReference type="ARBA" id="ARBA00022729"/>
    </source>
</evidence>
<feature type="transmembrane region" description="Helical" evidence="2">
    <location>
        <begin position="91"/>
        <end position="114"/>
    </location>
</feature>
<comment type="caution">
    <text evidence="3">The sequence shown here is derived from an EMBL/GenBank/DDBJ whole genome shotgun (WGS) entry which is preliminary data.</text>
</comment>